<evidence type="ECO:0000256" key="4">
    <source>
        <dbReference type="ARBA" id="ARBA00023136"/>
    </source>
</evidence>
<feature type="transmembrane region" description="Helical" evidence="5">
    <location>
        <begin position="118"/>
        <end position="141"/>
    </location>
</feature>
<dbReference type="InterPro" id="IPR002645">
    <property type="entry name" value="STAS_dom"/>
</dbReference>
<dbReference type="NCBIfam" id="TIGR00815">
    <property type="entry name" value="sulP"/>
    <property type="match status" value="1"/>
</dbReference>
<keyword evidence="3 5" id="KW-1133">Transmembrane helix</keyword>
<sequence>MEERKFLIHRQVYTEEVLNHFRKNSMENQCSTDVRIRLYKFFKNIKKRINCRNALKFIFSFFPVLTWLPKYDIRKDLSKDLSSGLTLGVLQVPQGLAYAMLSTLPAVYGLYTSFTPSIVYFIMGSSKHLCIGTFAVTSLMVGKVVQKQMVLASYRNVTAGLSNSTSAENDINLRLQYAVTVSFFVGILQITLAVLRFDIITSYLSDPLISGYTTGAACHVFSSQLKHMLGMEISADQTQGLFSLFKLYYYVSAHIKLIKLPVLLLGTICVIILLLTKFVSDKFKLKVPIPAELILVILGTSLSYAFKFETKFQIPILKNVPKGFPPLTMPLFTMMGDIILDCFIIAIVSFAINISIAKAFAKKQNCSLSPNQELYAYGVVNIVGSFFSCFYASGSLSRSAIQYSLGSTQLANLISSLVVLLAMVVLASYFQPLPNAILAAIVWVALKGIFKQVYDVKLLWKVSKVDAFIWISSFVAVVCFDVDIGLAIAIGINITLSVIRASRPSYALLQNFKETEIYIASSGKTFDNIPGVKIFQYRAPLFYANVEHFQNSLYKSTIHPNFCTVVSHDSTNWIESNCDNECFKDYPDENPKKLLIPENSSDEFVSLLPTKEKLLKRSVHTIIIDCSQISYIDSMGLNILLTISREFKKVGVDFSICNCQGNVLETLENGGYINENGLASIFVTVHDAVQNAIAKEHVNLACKPTDILLVEEPRV</sequence>
<evidence type="ECO:0000256" key="3">
    <source>
        <dbReference type="ARBA" id="ARBA00022989"/>
    </source>
</evidence>
<feature type="transmembrane region" description="Helical" evidence="5">
    <location>
        <begin position="327"/>
        <end position="354"/>
    </location>
</feature>
<dbReference type="InterPro" id="IPR036513">
    <property type="entry name" value="STAS_dom_sf"/>
</dbReference>
<feature type="transmembrane region" description="Helical" evidence="5">
    <location>
        <begin position="175"/>
        <end position="195"/>
    </location>
</feature>
<evidence type="ECO:0000256" key="2">
    <source>
        <dbReference type="ARBA" id="ARBA00022692"/>
    </source>
</evidence>
<evidence type="ECO:0000256" key="5">
    <source>
        <dbReference type="SAM" id="Phobius"/>
    </source>
</evidence>
<dbReference type="InterPro" id="IPR001902">
    <property type="entry name" value="SLC26A/SulP_fam"/>
</dbReference>
<dbReference type="Gene3D" id="3.30.750.24">
    <property type="entry name" value="STAS domain"/>
    <property type="match status" value="1"/>
</dbReference>
<evidence type="ECO:0000313" key="8">
    <source>
        <dbReference type="RefSeq" id="XP_065657779.1"/>
    </source>
</evidence>
<dbReference type="SUPFAM" id="SSF52091">
    <property type="entry name" value="SpoIIaa-like"/>
    <property type="match status" value="1"/>
</dbReference>
<dbReference type="RefSeq" id="XP_065657779.1">
    <property type="nucleotide sequence ID" value="XM_065801707.1"/>
</dbReference>
<dbReference type="InterPro" id="IPR018045">
    <property type="entry name" value="S04_transporter_CS"/>
</dbReference>
<feature type="domain" description="STAS" evidence="6">
    <location>
        <begin position="522"/>
        <end position="692"/>
    </location>
</feature>
<feature type="transmembrane region" description="Helical" evidence="5">
    <location>
        <begin position="436"/>
        <end position="456"/>
    </location>
</feature>
<organism evidence="7 9">
    <name type="scientific">Hydra vulgaris</name>
    <name type="common">Hydra</name>
    <name type="synonym">Hydra attenuata</name>
    <dbReference type="NCBI Taxonomy" id="6087"/>
    <lineage>
        <taxon>Eukaryota</taxon>
        <taxon>Metazoa</taxon>
        <taxon>Cnidaria</taxon>
        <taxon>Hydrozoa</taxon>
        <taxon>Hydroidolina</taxon>
        <taxon>Anthoathecata</taxon>
        <taxon>Aplanulata</taxon>
        <taxon>Hydridae</taxon>
        <taxon>Hydra</taxon>
    </lineage>
</organism>
<dbReference type="PROSITE" id="PS50801">
    <property type="entry name" value="STAS"/>
    <property type="match status" value="1"/>
</dbReference>
<reference evidence="8 9" key="1">
    <citation type="submission" date="2025-05" db="UniProtKB">
        <authorList>
            <consortium name="RefSeq"/>
        </authorList>
    </citation>
    <scope>IDENTIFICATION</scope>
</reference>
<feature type="transmembrane region" description="Helical" evidence="5">
    <location>
        <begin position="413"/>
        <end position="430"/>
    </location>
</feature>
<dbReference type="GeneID" id="101240514"/>
<dbReference type="PANTHER" id="PTHR11814">
    <property type="entry name" value="SULFATE TRANSPORTER"/>
    <property type="match status" value="1"/>
</dbReference>
<evidence type="ECO:0000313" key="7">
    <source>
        <dbReference type="Proteomes" id="UP001652625"/>
    </source>
</evidence>
<feature type="transmembrane region" description="Helical" evidence="5">
    <location>
        <begin position="53"/>
        <end position="69"/>
    </location>
</feature>
<name>A0ABM4C837_HYDVU</name>
<dbReference type="CDD" id="cd07042">
    <property type="entry name" value="STAS_SulP_like_sulfate_transporter"/>
    <property type="match status" value="1"/>
</dbReference>
<keyword evidence="4 5" id="KW-0472">Membrane</keyword>
<dbReference type="Pfam" id="PF01740">
    <property type="entry name" value="STAS"/>
    <property type="match status" value="1"/>
</dbReference>
<dbReference type="Proteomes" id="UP001652625">
    <property type="component" value="Chromosome 07"/>
</dbReference>
<accession>A0ABM4C837</accession>
<keyword evidence="2 5" id="KW-0812">Transmembrane</keyword>
<feature type="transmembrane region" description="Helical" evidence="5">
    <location>
        <begin position="257"/>
        <end position="275"/>
    </location>
</feature>
<proteinExistence type="predicted"/>
<feature type="transmembrane region" description="Helical" evidence="5">
    <location>
        <begin position="287"/>
        <end position="306"/>
    </location>
</feature>
<keyword evidence="7" id="KW-1185">Reference proteome</keyword>
<comment type="subcellular location">
    <subcellularLocation>
        <location evidence="1">Membrane</location>
        <topology evidence="1">Multi-pass membrane protein</topology>
    </subcellularLocation>
</comment>
<evidence type="ECO:0000259" key="6">
    <source>
        <dbReference type="PROSITE" id="PS50801"/>
    </source>
</evidence>
<feature type="transmembrane region" description="Helical" evidence="5">
    <location>
        <begin position="468"/>
        <end position="492"/>
    </location>
</feature>
<feature type="transmembrane region" description="Helical" evidence="5">
    <location>
        <begin position="89"/>
        <end position="111"/>
    </location>
</feature>
<feature type="transmembrane region" description="Helical" evidence="5">
    <location>
        <begin position="374"/>
        <end position="392"/>
    </location>
</feature>
<evidence type="ECO:0000313" key="9">
    <source>
        <dbReference type="RefSeq" id="XP_065657780.1"/>
    </source>
</evidence>
<dbReference type="InterPro" id="IPR011547">
    <property type="entry name" value="SLC26A/SulP_dom"/>
</dbReference>
<dbReference type="Pfam" id="PF00916">
    <property type="entry name" value="Sulfate_transp"/>
    <property type="match status" value="1"/>
</dbReference>
<gene>
    <name evidence="8 9" type="primary">LOC101240514</name>
</gene>
<dbReference type="RefSeq" id="XP_065657780.1">
    <property type="nucleotide sequence ID" value="XM_065801708.1"/>
</dbReference>
<protein>
    <submittedName>
        <fullName evidence="8 9">Prestin isoform X2</fullName>
    </submittedName>
</protein>
<evidence type="ECO:0000256" key="1">
    <source>
        <dbReference type="ARBA" id="ARBA00004141"/>
    </source>
</evidence>
<dbReference type="PROSITE" id="PS01130">
    <property type="entry name" value="SLC26A"/>
    <property type="match status" value="1"/>
</dbReference>